<feature type="binding site" evidence="9">
    <location>
        <position position="745"/>
    </location>
    <ligand>
        <name>ATP</name>
        <dbReference type="ChEBI" id="CHEBI:30616"/>
    </ligand>
</feature>
<dbReference type="Pfam" id="PF00133">
    <property type="entry name" value="tRNA-synt_1"/>
    <property type="match status" value="1"/>
</dbReference>
<sequence length="962" mass="110386">MSNYDHKRIEAKWQLRWEEERPNDVLEDPDKPKQYILIEFPYPSGEGLHTGHVRSYTALDIVARKRRAEGYNVLYPIGWDAFGLPAENFAIKTGTSPQITTRKSIDTFREQMKRIGFSFDWHREINTSDPTYYQWTQWIFLQLFKHGLAYKAKMPINWCPVDKIGLANEEVIEGKCERCGSPVEKREKEQWMLAITKYADRLDRDLDTVNYPERIKVQQRNWIGKSEGAEIEFRITNTELRIKVFTTRPDTLYGATYLVLAPEHPALANNELRITNYEEVRKYIEEAKQKTDIERTAEGKEKTGVELKGVRAINPATKEEIPIFVADYVLVHYGTGAIMAVPAHDERDFEFATKFNLPIRQVIQPVFGIENRRPDAEARETVTAIAKRKDGKILILKWKKQPWISAPIGGVDAGETSEQAAERELLEETGYCGKAVMVSPITIESHFFAEHKNVWRARYDHPVLLEVDEQSPKPISPKEDALHNVQWMTYEEALQAVNFKNNRLALELVLHKPHSYEGVSYAEAEQIINSGEFNGLSASEAKEKITETFGVKKISYKLRDWVFSRQRYWGEPIPLVFCEHCAKRITKGELRSTNEGEVRNPGWVPVPEESLPVELPVVEKYQPTDTGESPLAAISEWVNVRCPTCNGPAKRETDVMPNWAGSSWYFLRYSNPSNPEVFASRENLEYWLPVDWYNGGMEHTTLHLLYSRFWHKFLYDIGFVPTEEPYAKRTSHGVVLANDGQKMSKSLGNVVNPDEVIGQFGADSLRIYEMFMGPFDQSVAWSMDNIVGSRRFLERVWKLADSVKEAPLPEPFEALLHRSIKKVSEDIEEMKFNTAVSQLMILLNEMETLPDTPQEAFRILIRLLAPFAPHIAEELWERLGKVSSVHKAPWPSFDEEKITLRSAIIVVQVNGKVRAQIESSTDATEEELKELALKLPAVLKWTGGGEVKRTIFVPGRLLNLVV</sequence>
<dbReference type="PANTHER" id="PTHR43740:SF2">
    <property type="entry name" value="LEUCINE--TRNA LIGASE, MITOCHONDRIAL"/>
    <property type="match status" value="1"/>
</dbReference>
<comment type="caution">
    <text evidence="11">The sequence shown here is derived from an EMBL/GenBank/DDBJ whole genome shotgun (WGS) entry which is preliminary data.</text>
</comment>
<dbReference type="Gene3D" id="1.10.730.10">
    <property type="entry name" value="Isoleucyl-tRNA Synthetase, Domain 1"/>
    <property type="match status" value="1"/>
</dbReference>
<dbReference type="PRINTS" id="PR00985">
    <property type="entry name" value="TRNASYNTHLEU"/>
</dbReference>
<evidence type="ECO:0000256" key="1">
    <source>
        <dbReference type="ARBA" id="ARBA00005594"/>
    </source>
</evidence>
<evidence type="ECO:0000313" key="11">
    <source>
        <dbReference type="EMBL" id="OGG71737.1"/>
    </source>
</evidence>
<keyword evidence="3 9" id="KW-0547">Nucleotide-binding</keyword>
<dbReference type="FunFam" id="1.10.730.10:FF:000002">
    <property type="entry name" value="Leucine--tRNA ligase"/>
    <property type="match status" value="1"/>
</dbReference>
<dbReference type="Proteomes" id="UP000179115">
    <property type="component" value="Unassembled WGS sequence"/>
</dbReference>
<dbReference type="Pfam" id="PF09334">
    <property type="entry name" value="tRNA-synt_1g"/>
    <property type="match status" value="1"/>
</dbReference>
<dbReference type="CDD" id="cd07958">
    <property type="entry name" value="Anticodon_Ia_Leu_BEm"/>
    <property type="match status" value="1"/>
</dbReference>
<dbReference type="AlphaFoldDB" id="A0A1F6EDP6"/>
<reference evidence="11 12" key="1">
    <citation type="journal article" date="2016" name="Nat. Commun.">
        <title>Thousands of microbial genomes shed light on interconnected biogeochemical processes in an aquifer system.</title>
        <authorList>
            <person name="Anantharaman K."/>
            <person name="Brown C.T."/>
            <person name="Hug L.A."/>
            <person name="Sharon I."/>
            <person name="Castelle C.J."/>
            <person name="Probst A.J."/>
            <person name="Thomas B.C."/>
            <person name="Singh A."/>
            <person name="Wilkins M.J."/>
            <person name="Karaoz U."/>
            <person name="Brodie E.L."/>
            <person name="Williams K.H."/>
            <person name="Hubbard S.S."/>
            <person name="Banfield J.F."/>
        </authorList>
    </citation>
    <scope>NUCLEOTIDE SEQUENCE [LARGE SCALE GENOMIC DNA]</scope>
</reference>
<keyword evidence="5 9" id="KW-0067">ATP-binding</keyword>
<feature type="domain" description="Nudix hydrolase" evidence="10">
    <location>
        <begin position="377"/>
        <end position="510"/>
    </location>
</feature>
<evidence type="ECO:0000259" key="10">
    <source>
        <dbReference type="PROSITE" id="PS51462"/>
    </source>
</evidence>
<dbReference type="SUPFAM" id="SSF52374">
    <property type="entry name" value="Nucleotidylyl transferase"/>
    <property type="match status" value="1"/>
</dbReference>
<dbReference type="Gene3D" id="3.40.50.620">
    <property type="entry name" value="HUPs"/>
    <property type="match status" value="2"/>
</dbReference>
<evidence type="ECO:0000256" key="3">
    <source>
        <dbReference type="ARBA" id="ARBA00022741"/>
    </source>
</evidence>
<dbReference type="InterPro" id="IPR015413">
    <property type="entry name" value="Methionyl/Leucyl_tRNA_Synth"/>
</dbReference>
<dbReference type="PANTHER" id="PTHR43740">
    <property type="entry name" value="LEUCYL-TRNA SYNTHETASE"/>
    <property type="match status" value="1"/>
</dbReference>
<evidence type="ECO:0000256" key="4">
    <source>
        <dbReference type="ARBA" id="ARBA00022801"/>
    </source>
</evidence>
<dbReference type="Pfam" id="PF00293">
    <property type="entry name" value="NUDIX"/>
    <property type="match status" value="1"/>
</dbReference>
<dbReference type="GO" id="GO:0005524">
    <property type="term" value="F:ATP binding"/>
    <property type="evidence" value="ECO:0007669"/>
    <property type="project" value="UniProtKB-UniRule"/>
</dbReference>
<keyword evidence="6 9" id="KW-0648">Protein biosynthesis</keyword>
<dbReference type="GO" id="GO:0006429">
    <property type="term" value="P:leucyl-tRNA aminoacylation"/>
    <property type="evidence" value="ECO:0007669"/>
    <property type="project" value="UniProtKB-UniRule"/>
</dbReference>
<comment type="similarity">
    <text evidence="1 9">Belongs to the class-I aminoacyl-tRNA synthetase family.</text>
</comment>
<dbReference type="EC" id="6.1.1.4" evidence="9"/>
<dbReference type="InterPro" id="IPR000086">
    <property type="entry name" value="NUDIX_hydrolase_dom"/>
</dbReference>
<keyword evidence="7 9" id="KW-0030">Aminoacyl-tRNA synthetase</keyword>
<dbReference type="HAMAP" id="MF_00049_B">
    <property type="entry name" value="Leu_tRNA_synth_B"/>
    <property type="match status" value="1"/>
</dbReference>
<dbReference type="Gene3D" id="3.90.740.10">
    <property type="entry name" value="Valyl/Leucyl/Isoleucyl-tRNA synthetase, editing domain"/>
    <property type="match status" value="1"/>
</dbReference>
<evidence type="ECO:0000256" key="5">
    <source>
        <dbReference type="ARBA" id="ARBA00022840"/>
    </source>
</evidence>
<comment type="catalytic activity">
    <reaction evidence="8 9">
        <text>tRNA(Leu) + L-leucine + ATP = L-leucyl-tRNA(Leu) + AMP + diphosphate</text>
        <dbReference type="Rhea" id="RHEA:11688"/>
        <dbReference type="Rhea" id="RHEA-COMP:9613"/>
        <dbReference type="Rhea" id="RHEA-COMP:9622"/>
        <dbReference type="ChEBI" id="CHEBI:30616"/>
        <dbReference type="ChEBI" id="CHEBI:33019"/>
        <dbReference type="ChEBI" id="CHEBI:57427"/>
        <dbReference type="ChEBI" id="CHEBI:78442"/>
        <dbReference type="ChEBI" id="CHEBI:78494"/>
        <dbReference type="ChEBI" id="CHEBI:456215"/>
        <dbReference type="EC" id="6.1.1.4"/>
    </reaction>
</comment>
<protein>
    <recommendedName>
        <fullName evidence="9">Leucine--tRNA ligase</fullName>
        <ecNumber evidence="9">6.1.1.4</ecNumber>
    </recommendedName>
    <alternativeName>
        <fullName evidence="9">Leucyl-tRNA synthetase</fullName>
        <shortName evidence="9">LeuRS</shortName>
    </alternativeName>
</protein>
<dbReference type="InterPro" id="IPR020084">
    <property type="entry name" value="NUDIX_hydrolase_CS"/>
</dbReference>
<dbReference type="PROSITE" id="PS51462">
    <property type="entry name" value="NUDIX"/>
    <property type="match status" value="1"/>
</dbReference>
<dbReference type="InterPro" id="IPR002302">
    <property type="entry name" value="Leu-tRNA-ligase"/>
</dbReference>
<dbReference type="Pfam" id="PF13603">
    <property type="entry name" value="tRNA-synt_1_2"/>
    <property type="match status" value="1"/>
</dbReference>
<dbReference type="Gene3D" id="3.10.20.590">
    <property type="match status" value="1"/>
</dbReference>
<dbReference type="FunFam" id="3.40.50.620:FF:000003">
    <property type="entry name" value="Leucine--tRNA ligase"/>
    <property type="match status" value="1"/>
</dbReference>
<dbReference type="InterPro" id="IPR009080">
    <property type="entry name" value="tRNAsynth_Ia_anticodon-bd"/>
</dbReference>
<evidence type="ECO:0000256" key="8">
    <source>
        <dbReference type="ARBA" id="ARBA00047469"/>
    </source>
</evidence>
<dbReference type="SUPFAM" id="SSF50677">
    <property type="entry name" value="ValRS/IleRS/LeuRS editing domain"/>
    <property type="match status" value="1"/>
</dbReference>
<keyword evidence="2 9" id="KW-0436">Ligase</keyword>
<dbReference type="Pfam" id="PF08264">
    <property type="entry name" value="Anticodon_1"/>
    <property type="match status" value="1"/>
</dbReference>
<dbReference type="InterPro" id="IPR013155">
    <property type="entry name" value="M/V/L/I-tRNA-synth_anticd-bd"/>
</dbReference>
<dbReference type="GO" id="GO:0004823">
    <property type="term" value="F:leucine-tRNA ligase activity"/>
    <property type="evidence" value="ECO:0007669"/>
    <property type="project" value="UniProtKB-UniRule"/>
</dbReference>
<evidence type="ECO:0000256" key="6">
    <source>
        <dbReference type="ARBA" id="ARBA00022917"/>
    </source>
</evidence>
<keyword evidence="4" id="KW-0378">Hydrolase</keyword>
<dbReference type="InterPro" id="IPR009008">
    <property type="entry name" value="Val/Leu/Ile-tRNA-synth_edit"/>
</dbReference>
<comment type="subcellular location">
    <subcellularLocation>
        <location evidence="9">Cytoplasm</location>
    </subcellularLocation>
</comment>
<dbReference type="InterPro" id="IPR002300">
    <property type="entry name" value="aa-tRNA-synth_Ia"/>
</dbReference>
<comment type="caution">
    <text evidence="9">Lacks conserved residue(s) required for the propagation of feature annotation.</text>
</comment>
<name>A0A1F6EDP6_9BACT</name>
<dbReference type="InterPro" id="IPR015797">
    <property type="entry name" value="NUDIX_hydrolase-like_dom_sf"/>
</dbReference>
<dbReference type="InterPro" id="IPR025709">
    <property type="entry name" value="Leu_tRNA-synth_edit"/>
</dbReference>
<evidence type="ECO:0000256" key="9">
    <source>
        <dbReference type="HAMAP-Rule" id="MF_00049"/>
    </source>
</evidence>
<keyword evidence="9" id="KW-0963">Cytoplasm</keyword>
<dbReference type="STRING" id="1798508.A3A35_01920"/>
<organism evidence="11 12">
    <name type="scientific">Candidatus Kaiserbacteria bacterium RIFCSPLOWO2_01_FULL_51_21</name>
    <dbReference type="NCBI Taxonomy" id="1798508"/>
    <lineage>
        <taxon>Bacteria</taxon>
        <taxon>Candidatus Kaiseribacteriota</taxon>
    </lineage>
</organism>
<evidence type="ECO:0000256" key="2">
    <source>
        <dbReference type="ARBA" id="ARBA00022598"/>
    </source>
</evidence>
<accession>A0A1F6EDP6</accession>
<proteinExistence type="inferred from homology"/>
<dbReference type="InterPro" id="IPR014729">
    <property type="entry name" value="Rossmann-like_a/b/a_fold"/>
</dbReference>
<dbReference type="SUPFAM" id="SSF47323">
    <property type="entry name" value="Anticodon-binding domain of a subclass of class I aminoacyl-tRNA synthetases"/>
    <property type="match status" value="1"/>
</dbReference>
<evidence type="ECO:0000256" key="7">
    <source>
        <dbReference type="ARBA" id="ARBA00023146"/>
    </source>
</evidence>
<dbReference type="PROSITE" id="PS00893">
    <property type="entry name" value="NUDIX_BOX"/>
    <property type="match status" value="1"/>
</dbReference>
<dbReference type="GO" id="GO:0002161">
    <property type="term" value="F:aminoacyl-tRNA deacylase activity"/>
    <property type="evidence" value="ECO:0007669"/>
    <property type="project" value="InterPro"/>
</dbReference>
<gene>
    <name evidence="9" type="primary">leuS</name>
    <name evidence="11" type="ORF">A3A35_01920</name>
</gene>
<evidence type="ECO:0000313" key="12">
    <source>
        <dbReference type="Proteomes" id="UP000179115"/>
    </source>
</evidence>
<dbReference type="SUPFAM" id="SSF55811">
    <property type="entry name" value="Nudix"/>
    <property type="match status" value="1"/>
</dbReference>
<dbReference type="EMBL" id="MFLV01000010">
    <property type="protein sequence ID" value="OGG71737.1"/>
    <property type="molecule type" value="Genomic_DNA"/>
</dbReference>
<feature type="short sequence motif" description="'KMSKS' region" evidence="9">
    <location>
        <begin position="742"/>
        <end position="746"/>
    </location>
</feature>
<dbReference type="GO" id="GO:0005829">
    <property type="term" value="C:cytosol"/>
    <property type="evidence" value="ECO:0007669"/>
    <property type="project" value="TreeGrafter"/>
</dbReference>